<gene>
    <name evidence="2" type="ORF">BV87_08725</name>
</gene>
<protein>
    <submittedName>
        <fullName evidence="2">Uncharacterized protein</fullName>
    </submittedName>
</protein>
<dbReference type="Proteomes" id="UP000037029">
    <property type="component" value="Chromosome"/>
</dbReference>
<reference evidence="2 3" key="1">
    <citation type="submission" date="2017-04" db="EMBL/GenBank/DDBJ databases">
        <title>Characterization, genome and methylation analysis of a phthalic acid esters degrading strain Sphingobium yanoikuyae SHJ.</title>
        <authorList>
            <person name="Feng L."/>
        </authorList>
    </citation>
    <scope>NUCLEOTIDE SEQUENCE [LARGE SCALE GENOMIC DNA]</scope>
    <source>
        <strain evidence="2 3">SHJ</strain>
    </source>
</reference>
<dbReference type="EMBL" id="CP020925">
    <property type="protein sequence ID" value="ATP18474.1"/>
    <property type="molecule type" value="Genomic_DNA"/>
</dbReference>
<evidence type="ECO:0000313" key="3">
    <source>
        <dbReference type="Proteomes" id="UP000037029"/>
    </source>
</evidence>
<evidence type="ECO:0000256" key="1">
    <source>
        <dbReference type="SAM" id="Phobius"/>
    </source>
</evidence>
<keyword evidence="1" id="KW-0472">Membrane</keyword>
<organism evidence="2 3">
    <name type="scientific">Sphingobium yanoikuyae</name>
    <name type="common">Sphingomonas yanoikuyae</name>
    <dbReference type="NCBI Taxonomy" id="13690"/>
    <lineage>
        <taxon>Bacteria</taxon>
        <taxon>Pseudomonadati</taxon>
        <taxon>Pseudomonadota</taxon>
        <taxon>Alphaproteobacteria</taxon>
        <taxon>Sphingomonadales</taxon>
        <taxon>Sphingomonadaceae</taxon>
        <taxon>Sphingobium</taxon>
    </lineage>
</organism>
<proteinExistence type="predicted"/>
<sequence>MPVSPVFEAVVAKYSWIWIGLTFGFAAKYAMLIKRGIKVQARLVVADLLILPLVALISYSLCRQAGAEGEAAAMVTAFVTVCADRVIKLYTERFMRQVEAVTLRDVAKEVIESSGELRQAVQKVESAKAVAARPALPADHQS</sequence>
<evidence type="ECO:0000313" key="2">
    <source>
        <dbReference type="EMBL" id="ATP18474.1"/>
    </source>
</evidence>
<name>A0A0J9CY95_SPHYA</name>
<keyword evidence="1" id="KW-1133">Transmembrane helix</keyword>
<feature type="transmembrane region" description="Helical" evidence="1">
    <location>
        <begin position="6"/>
        <end position="27"/>
    </location>
</feature>
<dbReference type="AlphaFoldDB" id="A0A0J9CY95"/>
<keyword evidence="1" id="KW-0812">Transmembrane</keyword>
<accession>A0A0J9CY95</accession>